<sequence>MPNSKEGSSPKKFFKALSVSPFRHSTRADPQTHQNPPLAPLLGPQPVYDLWQHPPNSSFINNSYNPSMSSFNSTTSNVHQLQRTLGSSTPQPGSHHGRSHSHDILHSHSRSDLVLKSWASLIPPVPNQPRNDSSKELKVQLNRHTIAVLPTGPKNVPDFLQPLTNPDAERSYVISRGDSESPMFEVSSELLLYLNHFPPLDQVQIPGLFDFAPREHPSRPSTSTPPKRYSEKGHTRQSSSQSKLFPPTHPPGLEHQRLQEAVLIKLNNPFLPPQHLSERQTQSYDNQRHQKYQQNQQQQQQHQRSLQQVPPQQQQQHQWSLQHSPTQQHQQFLLQQQMAQQQRKVQLRQPQNPQFDDRSQSQPHSQPPQYQLPSHPSPKQVQKQQPQSKRATSEKKRKVCKKCNQVINGQFVRALGSAYHIDCFTCYQCGKQCSAKFFPQEVKTENGEVIQVPLCEYDYFRKLDLICFECHNALRGPYINALGNKYHLEHFKCSTCGKVFDSDESYYEHDNNIYCHLHYSKLFATKCEGCQSSIVKQFVELLKGGRNQQWHPECYMVFKFWNVYITADCVGLQQRLGMDIILANLNDIDPNDLLIVEHQLETVVMNCWLVLSGFEEISATCISEMLLCACTGKRGQGLFSTGKLVLYVEVLFDALDFVQKMCLEHKPDPNQENAQKNSLSEEVYSVDAFDKFQTLRKEPRNISGKLMSYLAILRKSNQLSDSGSLSSELLSVVTGCAHYLKLLIRIGLNNALKLNKIRGDTKALDGFLMRTKKFDDIESADKLPGDSRISIGSRLAIPLNASDACRACLKSIEKSCVRYKNLRWHMKCFECSICHRQPSPEFVVESFVYGTDEVVLCNECAATRSSSNFGYSSGFVTVSDLSQLSYLLKIAIFRSRSAIKKDSDLGKSDSALKTSMTNIEEEPSESETEYSRTLNDVTELRKKRESQKLSNSIKKNARKSVIIEAPEAVAARKDNTIDENEDTTQRKSSNASSLSFVALRNDSDQFDFQSGFKIRDDPPQRFASHSLDRTSDLLKNEKSLTLDDIPRIVAAEQAREQRPNAFKHHNSLYQKKAQRQLRTVSAAGSVLRRDSLRNFVEAPAPGQSCGSKYYSELSKKEHFILRHIAVEAFLNMGDSHTREELINLIQTRKLPTFWDKFKFGGSEKNKHINVFGVELSEVTKKYGVDSDLGVGPAQLRIPIVVDDVINALRQKDMSVEGIFRLNGNIKNLRELTEQINKTPLKSPAFSNYSAVQLAALMKKWLREMPNPLLSFGLYDVWISSRREKVPAKCNRILELAYCMLPRSHRNLLEVLLYFFSWVASFAEIDEETGSKMDTHNLATVIAPNILLSKEQAETGGNQLSESHFIAIEVVNQLIEIHEELAVIPPDLWEFYEKCEFQNSKDEISTKDIFSRISKVAKENPNFFDNYLTMEDSTDATQPSTITRGQTKVEHAPDPHP</sequence>
<feature type="domain" description="LIM zinc-binding" evidence="7">
    <location>
        <begin position="803"/>
        <end position="867"/>
    </location>
</feature>
<proteinExistence type="predicted"/>
<feature type="region of interest" description="Disordered" evidence="6">
    <location>
        <begin position="70"/>
        <end position="106"/>
    </location>
</feature>
<dbReference type="SUPFAM" id="SSF57716">
    <property type="entry name" value="Glucocorticoid receptor-like (DNA-binding domain)"/>
    <property type="match status" value="3"/>
</dbReference>
<dbReference type="InterPro" id="IPR008936">
    <property type="entry name" value="Rho_GTPase_activation_prot"/>
</dbReference>
<dbReference type="PANTHER" id="PTHR24214">
    <property type="entry name" value="PDZ AND LIM DOMAIN PROTEIN ZASP"/>
    <property type="match status" value="1"/>
</dbReference>
<feature type="compositionally biased region" description="Acidic residues" evidence="6">
    <location>
        <begin position="919"/>
        <end position="928"/>
    </location>
</feature>
<dbReference type="CDD" id="cd09391">
    <property type="entry name" value="LIM1_Lrg1p_like"/>
    <property type="match status" value="1"/>
</dbReference>
<dbReference type="Gene3D" id="2.10.110.10">
    <property type="entry name" value="Cysteine Rich Protein"/>
    <property type="match status" value="4"/>
</dbReference>
<feature type="region of interest" description="Disordered" evidence="6">
    <location>
        <begin position="973"/>
        <end position="992"/>
    </location>
</feature>
<dbReference type="PROSITE" id="PS50238">
    <property type="entry name" value="RHOGAP"/>
    <property type="match status" value="1"/>
</dbReference>
<feature type="domain" description="Rho-GAP" evidence="9">
    <location>
        <begin position="1173"/>
        <end position="1381"/>
    </location>
</feature>
<dbReference type="SMART" id="SM00132">
    <property type="entry name" value="LIM"/>
    <property type="match status" value="3"/>
</dbReference>
<dbReference type="CDD" id="cd09392">
    <property type="entry name" value="LIM2_Lrg1p_like"/>
    <property type="match status" value="1"/>
</dbReference>
<feature type="domain" description="C2H2-type" evidence="8">
    <location>
        <begin position="491"/>
        <end position="516"/>
    </location>
</feature>
<keyword evidence="4" id="KW-0863">Zinc-finger</keyword>
<dbReference type="GO" id="GO:0030036">
    <property type="term" value="P:actin cytoskeleton organization"/>
    <property type="evidence" value="ECO:0007669"/>
    <property type="project" value="TreeGrafter"/>
</dbReference>
<dbReference type="PROSITE" id="PS50023">
    <property type="entry name" value="LIM_DOMAIN_2"/>
    <property type="match status" value="3"/>
</dbReference>
<dbReference type="Pfam" id="PF00620">
    <property type="entry name" value="RhoGAP"/>
    <property type="match status" value="1"/>
</dbReference>
<evidence type="ECO:0000256" key="6">
    <source>
        <dbReference type="SAM" id="MobiDB-lite"/>
    </source>
</evidence>
<feature type="compositionally biased region" description="Basic and acidic residues" evidence="6">
    <location>
        <begin position="1446"/>
        <end position="1456"/>
    </location>
</feature>
<evidence type="ECO:0000256" key="5">
    <source>
        <dbReference type="PROSITE-ProRule" id="PRU00125"/>
    </source>
</evidence>
<evidence type="ECO:0000259" key="9">
    <source>
        <dbReference type="PROSITE" id="PS50238"/>
    </source>
</evidence>
<dbReference type="PROSITE" id="PS50157">
    <property type="entry name" value="ZINC_FINGER_C2H2_2"/>
    <property type="match status" value="1"/>
</dbReference>
<dbReference type="PROSITE" id="PS00478">
    <property type="entry name" value="LIM_DOMAIN_1"/>
    <property type="match status" value="1"/>
</dbReference>
<organism evidence="10 11">
    <name type="scientific">Sungouiella intermedia</name>
    <dbReference type="NCBI Taxonomy" id="45354"/>
    <lineage>
        <taxon>Eukaryota</taxon>
        <taxon>Fungi</taxon>
        <taxon>Dikarya</taxon>
        <taxon>Ascomycota</taxon>
        <taxon>Saccharomycotina</taxon>
        <taxon>Pichiomycetes</taxon>
        <taxon>Metschnikowiaceae</taxon>
        <taxon>Sungouiella</taxon>
    </lineage>
</organism>
<name>A0A1L0BLG6_9ASCO</name>
<dbReference type="SMART" id="SM00324">
    <property type="entry name" value="RhoGAP"/>
    <property type="match status" value="1"/>
</dbReference>
<dbReference type="GO" id="GO:0001725">
    <property type="term" value="C:stress fiber"/>
    <property type="evidence" value="ECO:0007669"/>
    <property type="project" value="TreeGrafter"/>
</dbReference>
<dbReference type="InterPro" id="IPR001781">
    <property type="entry name" value="Znf_LIM"/>
</dbReference>
<keyword evidence="3 5" id="KW-0440">LIM domain</keyword>
<protein>
    <submittedName>
        <fullName evidence="10">CIC11C00000001090</fullName>
    </submittedName>
</protein>
<feature type="region of interest" description="Disordered" evidence="6">
    <location>
        <begin position="1433"/>
        <end position="1456"/>
    </location>
</feature>
<keyword evidence="1 5" id="KW-0479">Metal-binding</keyword>
<feature type="domain" description="LIM zinc-binding" evidence="7">
    <location>
        <begin position="398"/>
        <end position="462"/>
    </location>
</feature>
<dbReference type="GO" id="GO:0030695">
    <property type="term" value="F:GTPase regulator activity"/>
    <property type="evidence" value="ECO:0007669"/>
    <property type="project" value="UniProtKB-ARBA"/>
</dbReference>
<feature type="compositionally biased region" description="Polar residues" evidence="6">
    <location>
        <begin position="70"/>
        <end position="92"/>
    </location>
</feature>
<dbReference type="SUPFAM" id="SSF48350">
    <property type="entry name" value="GTPase activation domain, GAP"/>
    <property type="match status" value="1"/>
</dbReference>
<dbReference type="PANTHER" id="PTHR24214:SF38">
    <property type="entry name" value="PDZ AND LIM DOMAIN PROTEIN ZASP-RELATED"/>
    <property type="match status" value="1"/>
</dbReference>
<dbReference type="GO" id="GO:0003779">
    <property type="term" value="F:actin binding"/>
    <property type="evidence" value="ECO:0007669"/>
    <property type="project" value="TreeGrafter"/>
</dbReference>
<dbReference type="EMBL" id="LT635765">
    <property type="protein sequence ID" value="SGZ52051.1"/>
    <property type="molecule type" value="Genomic_DNA"/>
</dbReference>
<feature type="region of interest" description="Disordered" evidence="6">
    <location>
        <begin position="271"/>
        <end position="394"/>
    </location>
</feature>
<accession>A0A1L0BLG6</accession>
<feature type="compositionally biased region" description="Low complexity" evidence="6">
    <location>
        <begin position="360"/>
        <end position="389"/>
    </location>
</feature>
<reference evidence="10 11" key="1">
    <citation type="submission" date="2016-10" db="EMBL/GenBank/DDBJ databases">
        <authorList>
            <person name="de Groot N.N."/>
        </authorList>
    </citation>
    <scope>NUCLEOTIDE SEQUENCE [LARGE SCALE GENOMIC DNA]</scope>
    <source>
        <strain evidence="10 11">PYCC 4715</strain>
    </source>
</reference>
<dbReference type="InterPro" id="IPR013087">
    <property type="entry name" value="Znf_C2H2_type"/>
</dbReference>
<dbReference type="GO" id="GO:0031941">
    <property type="term" value="C:filamentous actin"/>
    <property type="evidence" value="ECO:0007669"/>
    <property type="project" value="TreeGrafter"/>
</dbReference>
<dbReference type="InterPro" id="IPR050604">
    <property type="entry name" value="PDZ-LIM_domain"/>
</dbReference>
<feature type="compositionally biased region" description="Low complexity" evidence="6">
    <location>
        <begin position="292"/>
        <end position="351"/>
    </location>
</feature>
<evidence type="ECO:0000256" key="1">
    <source>
        <dbReference type="ARBA" id="ARBA00022723"/>
    </source>
</evidence>
<feature type="compositionally biased region" description="Polar residues" evidence="6">
    <location>
        <begin position="1434"/>
        <end position="1445"/>
    </location>
</feature>
<evidence type="ECO:0000256" key="4">
    <source>
        <dbReference type="PROSITE-ProRule" id="PRU00042"/>
    </source>
</evidence>
<dbReference type="GO" id="GO:0051371">
    <property type="term" value="F:muscle alpha-actinin binding"/>
    <property type="evidence" value="ECO:0007669"/>
    <property type="project" value="TreeGrafter"/>
</dbReference>
<evidence type="ECO:0000313" key="11">
    <source>
        <dbReference type="Proteomes" id="UP000182259"/>
    </source>
</evidence>
<dbReference type="GO" id="GO:0007165">
    <property type="term" value="P:signal transduction"/>
    <property type="evidence" value="ECO:0007669"/>
    <property type="project" value="InterPro"/>
</dbReference>
<dbReference type="InterPro" id="IPR000198">
    <property type="entry name" value="RhoGAP_dom"/>
</dbReference>
<feature type="region of interest" description="Disordered" evidence="6">
    <location>
        <begin position="210"/>
        <end position="253"/>
    </location>
</feature>
<evidence type="ECO:0000259" key="7">
    <source>
        <dbReference type="PROSITE" id="PS50023"/>
    </source>
</evidence>
<evidence type="ECO:0000256" key="3">
    <source>
        <dbReference type="ARBA" id="ARBA00023038"/>
    </source>
</evidence>
<dbReference type="Proteomes" id="UP000182259">
    <property type="component" value="Chromosome II"/>
</dbReference>
<feature type="region of interest" description="Disordered" evidence="6">
    <location>
        <begin position="904"/>
        <end position="935"/>
    </location>
</feature>
<gene>
    <name evidence="10" type="ORF">SAMEA4029009_CIC11G00000001090</name>
</gene>
<keyword evidence="2 5" id="KW-0862">Zinc</keyword>
<feature type="region of interest" description="Disordered" evidence="6">
    <location>
        <begin position="1"/>
        <end position="46"/>
    </location>
</feature>
<dbReference type="Gene3D" id="1.10.555.10">
    <property type="entry name" value="Rho GTPase activation protein"/>
    <property type="match status" value="1"/>
</dbReference>
<evidence type="ECO:0000259" key="8">
    <source>
        <dbReference type="PROSITE" id="PS50157"/>
    </source>
</evidence>
<evidence type="ECO:0000313" key="10">
    <source>
        <dbReference type="EMBL" id="SGZ52051.1"/>
    </source>
</evidence>
<evidence type="ECO:0000256" key="2">
    <source>
        <dbReference type="ARBA" id="ARBA00022833"/>
    </source>
</evidence>
<dbReference type="GO" id="GO:0008270">
    <property type="term" value="F:zinc ion binding"/>
    <property type="evidence" value="ECO:0007669"/>
    <property type="project" value="UniProtKB-KW"/>
</dbReference>
<feature type="domain" description="LIM zinc-binding" evidence="7">
    <location>
        <begin position="465"/>
        <end position="525"/>
    </location>
</feature>
<dbReference type="Pfam" id="PF00412">
    <property type="entry name" value="LIM"/>
    <property type="match status" value="3"/>
</dbReference>